<accession>A0ABU3P281</accession>
<dbReference type="EMBL" id="JAUOZS010000001">
    <property type="protein sequence ID" value="MDT8903150.1"/>
    <property type="molecule type" value="Genomic_DNA"/>
</dbReference>
<dbReference type="InterPro" id="IPR012833">
    <property type="entry name" value="NrdD"/>
</dbReference>
<gene>
    <name evidence="1" type="primary">nrdD</name>
    <name evidence="1" type="ORF">Q4T40_18095</name>
</gene>
<reference evidence="1 2" key="1">
    <citation type="submission" date="2023-07" db="EMBL/GenBank/DDBJ databases">
        <title>The novel representative of Negativicutes class, Anaeroselena agilis gen. nov. sp. nov.</title>
        <authorList>
            <person name="Prokofeva M.I."/>
            <person name="Elcheninov A.G."/>
            <person name="Klyukina A."/>
            <person name="Kublanov I.V."/>
            <person name="Frolov E.N."/>
            <person name="Podosokorskaya O.A."/>
        </authorList>
    </citation>
    <scope>NUCLEOTIDE SEQUENCE [LARGE SCALE GENOMIC DNA]</scope>
    <source>
        <strain evidence="1 2">4137-cl</strain>
    </source>
</reference>
<keyword evidence="2" id="KW-1185">Reference proteome</keyword>
<dbReference type="GO" id="GO:0016491">
    <property type="term" value="F:oxidoreductase activity"/>
    <property type="evidence" value="ECO:0007669"/>
    <property type="project" value="UniProtKB-KW"/>
</dbReference>
<name>A0ABU3P281_9FIRM</name>
<evidence type="ECO:0000313" key="1">
    <source>
        <dbReference type="EMBL" id="MDT8903150.1"/>
    </source>
</evidence>
<comment type="caution">
    <text evidence="1">The sequence shown here is derived from an EMBL/GenBank/DDBJ whole genome shotgun (WGS) entry which is preliminary data.</text>
</comment>
<keyword evidence="1" id="KW-0560">Oxidoreductase</keyword>
<dbReference type="RefSeq" id="WP_413781610.1">
    <property type="nucleotide sequence ID" value="NZ_JAUOZS010000001.1"/>
</dbReference>
<sequence>MLVNGVRVSADPALNNEEIVTLVHDEIRLWHQRNKTLGAIELTLDGESIIIRGHEKSPIRRVRRITGYLSTVDQFNDAKRAECQDREVHAG</sequence>
<dbReference type="Proteomes" id="UP001254848">
    <property type="component" value="Unassembled WGS sequence"/>
</dbReference>
<evidence type="ECO:0000313" key="2">
    <source>
        <dbReference type="Proteomes" id="UP001254848"/>
    </source>
</evidence>
<protein>
    <submittedName>
        <fullName evidence="1">Anaerobic ribonucleoside-triphosphate reductase</fullName>
        <ecNumber evidence="1">1.1.98.6</ecNumber>
    </submittedName>
</protein>
<proteinExistence type="predicted"/>
<organism evidence="1 2">
    <name type="scientific">Anaeroselena agilis</name>
    <dbReference type="NCBI Taxonomy" id="3063788"/>
    <lineage>
        <taxon>Bacteria</taxon>
        <taxon>Bacillati</taxon>
        <taxon>Bacillota</taxon>
        <taxon>Negativicutes</taxon>
        <taxon>Acetonemataceae</taxon>
        <taxon>Anaeroselena</taxon>
    </lineage>
</organism>
<dbReference type="EC" id="1.1.98.6" evidence="1"/>
<dbReference type="Pfam" id="PF13597">
    <property type="entry name" value="NRDD"/>
    <property type="match status" value="1"/>
</dbReference>